<evidence type="ECO:0000259" key="3">
    <source>
        <dbReference type="Pfam" id="PF00501"/>
    </source>
</evidence>
<dbReference type="Gene3D" id="3.30.300.30">
    <property type="match status" value="1"/>
</dbReference>
<dbReference type="EMBL" id="QTJX01000001">
    <property type="protein sequence ID" value="RDY61743.1"/>
    <property type="molecule type" value="Genomic_DNA"/>
</dbReference>
<dbReference type="InterPro" id="IPR000873">
    <property type="entry name" value="AMP-dep_synth/lig_dom"/>
</dbReference>
<evidence type="ECO:0000313" key="5">
    <source>
        <dbReference type="Proteomes" id="UP000261828"/>
    </source>
</evidence>
<gene>
    <name evidence="4" type="ORF">DX873_06230</name>
</gene>
<dbReference type="GO" id="GO:0031956">
    <property type="term" value="F:medium-chain fatty acid-CoA ligase activity"/>
    <property type="evidence" value="ECO:0007669"/>
    <property type="project" value="TreeGrafter"/>
</dbReference>
<dbReference type="GO" id="GO:0006631">
    <property type="term" value="P:fatty acid metabolic process"/>
    <property type="evidence" value="ECO:0007669"/>
    <property type="project" value="TreeGrafter"/>
</dbReference>
<reference evidence="4 5" key="1">
    <citation type="submission" date="2018-08" db="EMBL/GenBank/DDBJ databases">
        <title>Muricauda nanhaiensis sp. nov., isolated from seawater of the South China Sea.</title>
        <authorList>
            <person name="Dang Y."/>
        </authorList>
    </citation>
    <scope>NUCLEOTIDE SEQUENCE [LARGE SCALE GENOMIC DNA]</scope>
    <source>
        <strain evidence="4 5">SM1704</strain>
    </source>
</reference>
<dbReference type="Pfam" id="PF00501">
    <property type="entry name" value="AMP-binding"/>
    <property type="match status" value="1"/>
</dbReference>
<comment type="similarity">
    <text evidence="1">Belongs to the ATP-dependent AMP-binding enzyme family.</text>
</comment>
<proteinExistence type="inferred from homology"/>
<evidence type="ECO:0000313" key="4">
    <source>
        <dbReference type="EMBL" id="RDY61743.1"/>
    </source>
</evidence>
<dbReference type="InterPro" id="IPR042099">
    <property type="entry name" value="ANL_N_sf"/>
</dbReference>
<protein>
    <submittedName>
        <fullName evidence="4">O-succinylbenzoic acid--CoA ligase</fullName>
    </submittedName>
</protein>
<sequence>MTKPPWHNIHPDFKLNNHHYSVEDLLEVGYSLIKEGASYEVPMGDFLLDWLSEKPSLEVYTSGSTGKPKKIELKKVHMMSSAGATGTYFDLRPKNKALLCLPGTTIAGKMMLVRSMMLGLHLDYIEPSSSPLNANSNEYDFAAMVPLQAQNSLAHLEKIKTLIIGGAQVDNMLRTKLSELSVNAFETYGMTETITHIAVRSINKENTLETTFEVLPNISIFQDERNCLVIEAPKISDTKIVTNDIVELIDKKHFKWLGRYDTIINSGGIKLVPEQIEHKLSHIIPTRFFVAGLPDDALGERLVLVVEDSKCDHDKLLQEIKTLKSLSKFEVPKEIFCVKSFVETETKKIQRIKTLKLQVDRLGDSN</sequence>
<dbReference type="Proteomes" id="UP000261828">
    <property type="component" value="Unassembled WGS sequence"/>
</dbReference>
<keyword evidence="2 4" id="KW-0436">Ligase</keyword>
<dbReference type="PANTHER" id="PTHR43201:SF5">
    <property type="entry name" value="MEDIUM-CHAIN ACYL-COA LIGASE ACSF2, MITOCHONDRIAL"/>
    <property type="match status" value="1"/>
</dbReference>
<accession>A0A371JVB6</accession>
<dbReference type="RefSeq" id="WP_116183624.1">
    <property type="nucleotide sequence ID" value="NZ_QTJX01000001.1"/>
</dbReference>
<name>A0A371JVB6_9FLAO</name>
<dbReference type="PANTHER" id="PTHR43201">
    <property type="entry name" value="ACYL-COA SYNTHETASE"/>
    <property type="match status" value="1"/>
</dbReference>
<keyword evidence="5" id="KW-1185">Reference proteome</keyword>
<comment type="caution">
    <text evidence="4">The sequence shown here is derived from an EMBL/GenBank/DDBJ whole genome shotgun (WGS) entry which is preliminary data.</text>
</comment>
<dbReference type="Gene3D" id="3.40.50.12780">
    <property type="entry name" value="N-terminal domain of ligase-like"/>
    <property type="match status" value="1"/>
</dbReference>
<feature type="domain" description="AMP-dependent synthetase/ligase" evidence="3">
    <location>
        <begin position="59"/>
        <end position="211"/>
    </location>
</feature>
<evidence type="ECO:0000256" key="2">
    <source>
        <dbReference type="ARBA" id="ARBA00022598"/>
    </source>
</evidence>
<evidence type="ECO:0000256" key="1">
    <source>
        <dbReference type="ARBA" id="ARBA00006432"/>
    </source>
</evidence>
<dbReference type="InterPro" id="IPR045851">
    <property type="entry name" value="AMP-bd_C_sf"/>
</dbReference>
<dbReference type="AlphaFoldDB" id="A0A371JVB6"/>
<organism evidence="4 5">
    <name type="scientific">Flagellimonas nanhaiensis</name>
    <dbReference type="NCBI Taxonomy" id="2292706"/>
    <lineage>
        <taxon>Bacteria</taxon>
        <taxon>Pseudomonadati</taxon>
        <taxon>Bacteroidota</taxon>
        <taxon>Flavobacteriia</taxon>
        <taxon>Flavobacteriales</taxon>
        <taxon>Flavobacteriaceae</taxon>
        <taxon>Flagellimonas</taxon>
    </lineage>
</organism>
<dbReference type="SUPFAM" id="SSF56801">
    <property type="entry name" value="Acetyl-CoA synthetase-like"/>
    <property type="match status" value="1"/>
</dbReference>
<dbReference type="OrthoDB" id="8870348at2"/>